<gene>
    <name evidence="1" type="ORF">HMN09_00635300</name>
</gene>
<evidence type="ECO:0000313" key="1">
    <source>
        <dbReference type="EMBL" id="KAF7310920.1"/>
    </source>
</evidence>
<comment type="caution">
    <text evidence="1">The sequence shown here is derived from an EMBL/GenBank/DDBJ whole genome shotgun (WGS) entry which is preliminary data.</text>
</comment>
<proteinExistence type="predicted"/>
<dbReference type="OrthoDB" id="2500246at2759"/>
<dbReference type="Proteomes" id="UP000613580">
    <property type="component" value="Unassembled WGS sequence"/>
</dbReference>
<dbReference type="EMBL" id="JACAZE010000007">
    <property type="protein sequence ID" value="KAF7310920.1"/>
    <property type="molecule type" value="Genomic_DNA"/>
</dbReference>
<reference evidence="1" key="1">
    <citation type="submission" date="2020-05" db="EMBL/GenBank/DDBJ databases">
        <title>Mycena genomes resolve the evolution of fungal bioluminescence.</title>
        <authorList>
            <person name="Tsai I.J."/>
        </authorList>
    </citation>
    <scope>NUCLEOTIDE SEQUENCE</scope>
    <source>
        <strain evidence="1">110903Hualien_Pintung</strain>
    </source>
</reference>
<sequence length="179" mass="18723">MDYVQNLDPSKLVLGLTALSFITSISGPSYNLPISLYGSIVAQSQESGNSDGQALQTFTALLGVSAVYDIVWMASNDQAWFMRILTIILLLAKIPTFLAFGLALRGSGSSFSGLNIRGGDLGGPTVWSMPGGFSANGYQNLDEEAPRSRPAAPAMPTAQPAPPQQPAATAAAAQPYQTV</sequence>
<protein>
    <submittedName>
        <fullName evidence="1">Uncharacterized protein</fullName>
    </submittedName>
</protein>
<organism evidence="1 2">
    <name type="scientific">Mycena chlorophos</name>
    <name type="common">Agaric fungus</name>
    <name type="synonym">Agaricus chlorophos</name>
    <dbReference type="NCBI Taxonomy" id="658473"/>
    <lineage>
        <taxon>Eukaryota</taxon>
        <taxon>Fungi</taxon>
        <taxon>Dikarya</taxon>
        <taxon>Basidiomycota</taxon>
        <taxon>Agaricomycotina</taxon>
        <taxon>Agaricomycetes</taxon>
        <taxon>Agaricomycetidae</taxon>
        <taxon>Agaricales</taxon>
        <taxon>Marasmiineae</taxon>
        <taxon>Mycenaceae</taxon>
        <taxon>Mycena</taxon>
    </lineage>
</organism>
<name>A0A146H896_MYCCL</name>
<keyword evidence="2" id="KW-1185">Reference proteome</keyword>
<dbReference type="AlphaFoldDB" id="A0A146H896"/>
<accession>A0A146H896</accession>
<evidence type="ECO:0000313" key="2">
    <source>
        <dbReference type="Proteomes" id="UP000613580"/>
    </source>
</evidence>